<dbReference type="AlphaFoldDB" id="A0AAU3H4Z3"/>
<accession>A0AAU3H4Z3</accession>
<dbReference type="GO" id="GO:0016616">
    <property type="term" value="F:oxidoreductase activity, acting on the CH-OH group of donors, NAD or NADP as acceptor"/>
    <property type="evidence" value="ECO:0007669"/>
    <property type="project" value="TreeGrafter"/>
</dbReference>
<proteinExistence type="inferred from homology"/>
<name>A0AAU3H4Z3_9ACTN</name>
<dbReference type="EMBL" id="CP109535">
    <property type="protein sequence ID" value="WTY98259.1"/>
    <property type="molecule type" value="Genomic_DNA"/>
</dbReference>
<dbReference type="Pfam" id="PF00106">
    <property type="entry name" value="adh_short"/>
    <property type="match status" value="1"/>
</dbReference>
<evidence type="ECO:0000313" key="2">
    <source>
        <dbReference type="EMBL" id="WTY98259.1"/>
    </source>
</evidence>
<dbReference type="PANTHER" id="PTHR42760">
    <property type="entry name" value="SHORT-CHAIN DEHYDROGENASES/REDUCTASES FAMILY MEMBER"/>
    <property type="match status" value="1"/>
</dbReference>
<dbReference type="Gene3D" id="3.40.50.720">
    <property type="entry name" value="NAD(P)-binding Rossmann-like Domain"/>
    <property type="match status" value="1"/>
</dbReference>
<dbReference type="Pfam" id="PF13561">
    <property type="entry name" value="adh_short_C2"/>
    <property type="match status" value="1"/>
</dbReference>
<reference evidence="2" key="1">
    <citation type="submission" date="2022-10" db="EMBL/GenBank/DDBJ databases">
        <title>The complete genomes of actinobacterial strains from the NBC collection.</title>
        <authorList>
            <person name="Joergensen T.S."/>
            <person name="Alvarez Arevalo M."/>
            <person name="Sterndorff E.B."/>
            <person name="Faurdal D."/>
            <person name="Vuksanovic O."/>
            <person name="Mourched A.-S."/>
            <person name="Charusanti P."/>
            <person name="Shaw S."/>
            <person name="Blin K."/>
            <person name="Weber T."/>
        </authorList>
    </citation>
    <scope>NUCLEOTIDE SEQUENCE</scope>
    <source>
        <strain evidence="2">NBC_01401</strain>
    </source>
</reference>
<dbReference type="CDD" id="cd05233">
    <property type="entry name" value="SDR_c"/>
    <property type="match status" value="1"/>
</dbReference>
<organism evidence="2">
    <name type="scientific">Streptomyces sp. NBC_01401</name>
    <dbReference type="NCBI Taxonomy" id="2903854"/>
    <lineage>
        <taxon>Bacteria</taxon>
        <taxon>Bacillati</taxon>
        <taxon>Actinomycetota</taxon>
        <taxon>Actinomycetes</taxon>
        <taxon>Kitasatosporales</taxon>
        <taxon>Streptomycetaceae</taxon>
        <taxon>Streptomyces</taxon>
    </lineage>
</organism>
<dbReference type="InterPro" id="IPR036291">
    <property type="entry name" value="NAD(P)-bd_dom_sf"/>
</dbReference>
<sequence length="285" mass="28491">MGANVVVVIGVGGMGQAIARRQGAGNKVLLADFDEKTLATVAELLRGQGHDVSTQVVDVSSRPSVAALADTAAGLGPVTQVVHTAGLSPVQASAAAVLRVDLLGTALVVEAFGRVVARGGAGLVIASMAGHMLPVPLSAEQEGALAHSPADGLLDLPFVAPEALGQGAYVLAKYGNRLRVQAAATSWGERGARINSISPGVIATPMGLQELDGDNGRHMRAMVSASGTGRLGTPDDIADAAAFLLGPGATFITGNDLLVDGGVIAALRTRAPAPTEPGAVPGDVR</sequence>
<dbReference type="InterPro" id="IPR002347">
    <property type="entry name" value="SDR_fam"/>
</dbReference>
<dbReference type="SUPFAM" id="SSF51735">
    <property type="entry name" value="NAD(P)-binding Rossmann-fold domains"/>
    <property type="match status" value="1"/>
</dbReference>
<comment type="similarity">
    <text evidence="1">Belongs to the short-chain dehydrogenases/reductases (SDR) family.</text>
</comment>
<dbReference type="PRINTS" id="PR00081">
    <property type="entry name" value="GDHRDH"/>
</dbReference>
<dbReference type="NCBIfam" id="NF005395">
    <property type="entry name" value="PRK06940.1"/>
    <property type="match status" value="1"/>
</dbReference>
<evidence type="ECO:0000256" key="1">
    <source>
        <dbReference type="ARBA" id="ARBA00006484"/>
    </source>
</evidence>
<protein>
    <submittedName>
        <fullName evidence="2">SDR family oxidoreductase</fullName>
    </submittedName>
</protein>
<gene>
    <name evidence="2" type="ORF">OG626_26890</name>
</gene>